<name>A0A4Y9XL91_9AGAM</name>
<evidence type="ECO:0000256" key="3">
    <source>
        <dbReference type="ARBA" id="ARBA00022833"/>
    </source>
</evidence>
<feature type="region of interest" description="Disordered" evidence="4">
    <location>
        <begin position="1"/>
        <end position="86"/>
    </location>
</feature>
<feature type="region of interest" description="Disordered" evidence="4">
    <location>
        <begin position="144"/>
        <end position="279"/>
    </location>
</feature>
<dbReference type="InterPro" id="IPR013083">
    <property type="entry name" value="Znf_RING/FYVE/PHD"/>
</dbReference>
<evidence type="ECO:0000256" key="2">
    <source>
        <dbReference type="ARBA" id="ARBA00022771"/>
    </source>
</evidence>
<dbReference type="Proteomes" id="UP000298327">
    <property type="component" value="Unassembled WGS sequence"/>
</dbReference>
<keyword evidence="2" id="KW-0863">Zinc-finger</keyword>
<comment type="caution">
    <text evidence="6">The sequence shown here is derived from an EMBL/GenBank/DDBJ whole genome shotgun (WGS) entry which is preliminary data.</text>
</comment>
<dbReference type="Pfam" id="PF00628">
    <property type="entry name" value="PHD"/>
    <property type="match status" value="1"/>
</dbReference>
<dbReference type="InterPro" id="IPR011011">
    <property type="entry name" value="Znf_FYVE_PHD"/>
</dbReference>
<dbReference type="PROSITE" id="PS01359">
    <property type="entry name" value="ZF_PHD_1"/>
    <property type="match status" value="1"/>
</dbReference>
<dbReference type="InterPro" id="IPR019787">
    <property type="entry name" value="Znf_PHD-finger"/>
</dbReference>
<gene>
    <name evidence="6" type="ORF">EVG20_g11707</name>
</gene>
<dbReference type="InterPro" id="IPR029614">
    <property type="entry name" value="CECR2"/>
</dbReference>
<dbReference type="GO" id="GO:0090537">
    <property type="term" value="C:CERF complex"/>
    <property type="evidence" value="ECO:0007669"/>
    <property type="project" value="InterPro"/>
</dbReference>
<accession>A0A4Y9XL91</accession>
<evidence type="ECO:0000256" key="4">
    <source>
        <dbReference type="SAM" id="MobiDB-lite"/>
    </source>
</evidence>
<feature type="compositionally biased region" description="Polar residues" evidence="4">
    <location>
        <begin position="412"/>
        <end position="423"/>
    </location>
</feature>
<feature type="domain" description="Zinc finger PHD-type" evidence="5">
    <location>
        <begin position="283"/>
        <end position="340"/>
    </location>
</feature>
<dbReference type="Gene3D" id="3.30.40.10">
    <property type="entry name" value="Zinc/RING finger domain, C3HC4 (zinc finger)"/>
    <property type="match status" value="1"/>
</dbReference>
<dbReference type="PANTHER" id="PTHR47092">
    <property type="entry name" value="CAT EYE SYNDROME CRITICAL REGION PROTEIN 2"/>
    <property type="match status" value="1"/>
</dbReference>
<dbReference type="STRING" id="205917.A0A4Y9XL91"/>
<evidence type="ECO:0000313" key="7">
    <source>
        <dbReference type="Proteomes" id="UP000298327"/>
    </source>
</evidence>
<feature type="compositionally biased region" description="Basic and acidic residues" evidence="4">
    <location>
        <begin position="157"/>
        <end position="228"/>
    </location>
</feature>
<organism evidence="6 7">
    <name type="scientific">Dentipellis fragilis</name>
    <dbReference type="NCBI Taxonomy" id="205917"/>
    <lineage>
        <taxon>Eukaryota</taxon>
        <taxon>Fungi</taxon>
        <taxon>Dikarya</taxon>
        <taxon>Basidiomycota</taxon>
        <taxon>Agaricomycotina</taxon>
        <taxon>Agaricomycetes</taxon>
        <taxon>Russulales</taxon>
        <taxon>Hericiaceae</taxon>
        <taxon>Dentipellis</taxon>
    </lineage>
</organism>
<feature type="compositionally biased region" description="Low complexity" evidence="4">
    <location>
        <begin position="33"/>
        <end position="48"/>
    </location>
</feature>
<dbReference type="InterPro" id="IPR001965">
    <property type="entry name" value="Znf_PHD"/>
</dbReference>
<dbReference type="OrthoDB" id="3268204at2759"/>
<feature type="region of interest" description="Disordered" evidence="4">
    <location>
        <begin position="412"/>
        <end position="447"/>
    </location>
</feature>
<dbReference type="GO" id="GO:0006338">
    <property type="term" value="P:chromatin remodeling"/>
    <property type="evidence" value="ECO:0007669"/>
    <property type="project" value="InterPro"/>
</dbReference>
<feature type="compositionally biased region" description="Basic and acidic residues" evidence="4">
    <location>
        <begin position="19"/>
        <end position="30"/>
    </location>
</feature>
<dbReference type="CDD" id="cd15489">
    <property type="entry name" value="PHD_SF"/>
    <property type="match status" value="1"/>
</dbReference>
<dbReference type="EMBL" id="SEOQ01001993">
    <property type="protein sequence ID" value="TFY50123.1"/>
    <property type="molecule type" value="Genomic_DNA"/>
</dbReference>
<keyword evidence="1" id="KW-0479">Metal-binding</keyword>
<evidence type="ECO:0000256" key="1">
    <source>
        <dbReference type="ARBA" id="ARBA00022723"/>
    </source>
</evidence>
<proteinExistence type="predicted"/>
<dbReference type="SMART" id="SM00249">
    <property type="entry name" value="PHD"/>
    <property type="match status" value="1"/>
</dbReference>
<feature type="region of interest" description="Disordered" evidence="4">
    <location>
        <begin position="381"/>
        <end position="400"/>
    </location>
</feature>
<evidence type="ECO:0000259" key="5">
    <source>
        <dbReference type="SMART" id="SM00249"/>
    </source>
</evidence>
<feature type="compositionally biased region" description="Acidic residues" evidence="4">
    <location>
        <begin position="61"/>
        <end position="78"/>
    </location>
</feature>
<protein>
    <recommendedName>
        <fullName evidence="5">Zinc finger PHD-type domain-containing protein</fullName>
    </recommendedName>
</protein>
<keyword evidence="3" id="KW-0862">Zinc</keyword>
<dbReference type="SUPFAM" id="SSF57903">
    <property type="entry name" value="FYVE/PHD zinc finger"/>
    <property type="match status" value="1"/>
</dbReference>
<feature type="compositionally biased region" description="Polar residues" evidence="4">
    <location>
        <begin position="266"/>
        <end position="276"/>
    </location>
</feature>
<evidence type="ECO:0000313" key="6">
    <source>
        <dbReference type="EMBL" id="TFY50123.1"/>
    </source>
</evidence>
<dbReference type="GO" id="GO:0008270">
    <property type="term" value="F:zinc ion binding"/>
    <property type="evidence" value="ECO:0007669"/>
    <property type="project" value="UniProtKB-KW"/>
</dbReference>
<dbReference type="InterPro" id="IPR019786">
    <property type="entry name" value="Zinc_finger_PHD-type_CS"/>
</dbReference>
<sequence>IPKTGLESDDESVSELTELSDHSPSDHEEAVDAAPAASTSKKAANGRSSRSKKAAKKIAEVEEPEEPEHEEEPAEEPEPEWHPPDGFIEWETVCVTLFEWEHIAERFEKATHYAEKALYKVLSQHLVPAITTELREIERKRRLEEAVTHRKRSSRLALRESEKEEAKLAAQRKAEEEEKQSRARRLEARIKREEEERQKRENAREKRRKEREEREERTRQRHEHKTEDVGSSSIGTPVDIDNDEPAQSRKRTRPSQPAPGKASRPGTASGSRTPPSSEDWELDCEICHRRGINKDDGTPLLCCGKCGKWQHITCHDYADRLAGRPKRNWDVEEFVCTQCRVGAYSGPQQNGYGGYSATRQPYTGYAPPGGQAVPNYANYGQPSSYAHGDAGHEPSAVPSRSHTAITFTHYQPQQHGFSKTQPTHMHMQPYPMNQSYPGPGPSYGMVPDVASRTAAQYHNVSDTRSMDHAGSSSQVNAACGLWRTRIRQLS</sequence>
<feature type="non-terminal residue" evidence="6">
    <location>
        <position position="1"/>
    </location>
</feature>
<keyword evidence="7" id="KW-1185">Reference proteome</keyword>
<dbReference type="AlphaFoldDB" id="A0A4Y9XL91"/>
<dbReference type="PANTHER" id="PTHR47092:SF1">
    <property type="entry name" value="CHROMATIN REMODELING REGULATOR CECR2"/>
    <property type="match status" value="1"/>
</dbReference>
<reference evidence="6 7" key="1">
    <citation type="submission" date="2019-02" db="EMBL/GenBank/DDBJ databases">
        <title>Genome sequencing of the rare red list fungi Dentipellis fragilis.</title>
        <authorList>
            <person name="Buettner E."/>
            <person name="Kellner H."/>
        </authorList>
    </citation>
    <scope>NUCLEOTIDE SEQUENCE [LARGE SCALE GENOMIC DNA]</scope>
    <source>
        <strain evidence="6 7">DSM 105465</strain>
    </source>
</reference>